<evidence type="ECO:0000313" key="2">
    <source>
        <dbReference type="EMBL" id="NNG58570.1"/>
    </source>
</evidence>
<sequence>MRKLLLSAAALATLGTGAAVLGQTVEGLNLDAIRARSETMAADAQALSTEVQRRGDAFRKDAETVHAVAMEQVRTIDRANLPKGPAGAVDFDQMIQTASANMKDNRGSAPQFMVFVSTSMPEQALKQIIADTSAAGGVVVFRGFPGNSGKAFIAALSKVVTKDQQFASIGIDPRLFRAFNVDAVPAMVVTSTDFTPCDGLTCRSEPPPFDRIVGNVTVRYALETFSDANGPGALIAKTALANLGRAP</sequence>
<comment type="caution">
    <text evidence="2">The sequence shown here is derived from an EMBL/GenBank/DDBJ whole genome shotgun (WGS) entry which is preliminary data.</text>
</comment>
<reference evidence="2 3" key="1">
    <citation type="submission" date="2020-05" db="EMBL/GenBank/DDBJ databases">
        <title>Draft Genome Sequences of Sphingomonas sp. Isolated from the International Space Station.</title>
        <authorList>
            <person name="Bijlani S."/>
            <person name="Singh N.K."/>
            <person name="Mason C.E."/>
            <person name="Wang C.C."/>
            <person name="Venkateswaran K."/>
        </authorList>
    </citation>
    <scope>NUCLEOTIDE SEQUENCE [LARGE SCALE GENOMIC DNA]</scope>
    <source>
        <strain evidence="2 3">FKI-L5-BR-P1</strain>
    </source>
</reference>
<dbReference type="InterPro" id="IPR014113">
    <property type="entry name" value="T4SS_TrbC_subgr"/>
</dbReference>
<feature type="chain" id="PRO_5030762787" evidence="1">
    <location>
        <begin position="19"/>
        <end position="247"/>
    </location>
</feature>
<name>A0A7Y2PDK0_SPHPI</name>
<organism evidence="2 3">
    <name type="scientific">Sphingomonas paucimobilis</name>
    <name type="common">Pseudomonas paucimobilis</name>
    <dbReference type="NCBI Taxonomy" id="13689"/>
    <lineage>
        <taxon>Bacteria</taxon>
        <taxon>Pseudomonadati</taxon>
        <taxon>Pseudomonadota</taxon>
        <taxon>Alphaproteobacteria</taxon>
        <taxon>Sphingomonadales</taxon>
        <taxon>Sphingomonadaceae</taxon>
        <taxon>Sphingomonas</taxon>
    </lineage>
</organism>
<proteinExistence type="predicted"/>
<evidence type="ECO:0000313" key="3">
    <source>
        <dbReference type="Proteomes" id="UP000550136"/>
    </source>
</evidence>
<dbReference type="InterPro" id="IPR019106">
    <property type="entry name" value="T4SS_TrbC"/>
</dbReference>
<protein>
    <submittedName>
        <fullName evidence="2">Type-F conjugative transfer system pilin assembly protein TrbC</fullName>
    </submittedName>
</protein>
<evidence type="ECO:0000256" key="1">
    <source>
        <dbReference type="SAM" id="SignalP"/>
    </source>
</evidence>
<gene>
    <name evidence="2" type="primary">trbC</name>
    <name evidence="2" type="ORF">HKX06_14460</name>
</gene>
<dbReference type="EMBL" id="JABEOU010000038">
    <property type="protein sequence ID" value="NNG58570.1"/>
    <property type="molecule type" value="Genomic_DNA"/>
</dbReference>
<dbReference type="RefSeq" id="WP_170170876.1">
    <property type="nucleotide sequence ID" value="NZ_JABEOU010000038.1"/>
</dbReference>
<dbReference type="AlphaFoldDB" id="A0A7Y2PDK0"/>
<accession>A0A7Y2PDK0</accession>
<dbReference type="Pfam" id="PF09673">
    <property type="entry name" value="TrbC_Ftype"/>
    <property type="match status" value="1"/>
</dbReference>
<keyword evidence="1" id="KW-0732">Signal</keyword>
<dbReference type="Proteomes" id="UP000550136">
    <property type="component" value="Unassembled WGS sequence"/>
</dbReference>
<dbReference type="NCBIfam" id="TIGR02742">
    <property type="entry name" value="TrbC_Ftype"/>
    <property type="match status" value="1"/>
</dbReference>
<feature type="signal peptide" evidence="1">
    <location>
        <begin position="1"/>
        <end position="18"/>
    </location>
</feature>